<evidence type="ECO:0000313" key="1">
    <source>
        <dbReference type="EMBL" id="QDG51114.1"/>
    </source>
</evidence>
<dbReference type="SUPFAM" id="SSF55909">
    <property type="entry name" value="Pentein"/>
    <property type="match status" value="1"/>
</dbReference>
<dbReference type="OrthoDB" id="5488733at2"/>
<reference evidence="1 2" key="1">
    <citation type="submission" date="2019-06" db="EMBL/GenBank/DDBJ databases">
        <title>Persicimonas caeni gen. nov., sp. nov., a predatory bacterium isolated from solar saltern.</title>
        <authorList>
            <person name="Wang S."/>
        </authorList>
    </citation>
    <scope>NUCLEOTIDE SEQUENCE [LARGE SCALE GENOMIC DNA]</scope>
    <source>
        <strain evidence="1 2">YN101</strain>
    </source>
</reference>
<evidence type="ECO:0008006" key="3">
    <source>
        <dbReference type="Google" id="ProtNLM"/>
    </source>
</evidence>
<proteinExistence type="predicted"/>
<dbReference type="Gene3D" id="3.75.10.10">
    <property type="entry name" value="L-arginine/glycine Amidinotransferase, Chain A"/>
    <property type="match status" value="1"/>
</dbReference>
<accession>A0A4Y6PRZ4</accession>
<gene>
    <name evidence="1" type="ORF">FIV42_10320</name>
</gene>
<dbReference type="RefSeq" id="WP_141197599.1">
    <property type="nucleotide sequence ID" value="NZ_CP041186.1"/>
</dbReference>
<dbReference type="EMBL" id="CP041186">
    <property type="protein sequence ID" value="QDG51114.1"/>
    <property type="molecule type" value="Genomic_DNA"/>
</dbReference>
<name>A0A4Y6PRZ4_PERCE</name>
<dbReference type="AlphaFoldDB" id="A0A4Y6PRZ4"/>
<accession>A0A5B8Y2W7</accession>
<dbReference type="Proteomes" id="UP000315995">
    <property type="component" value="Chromosome"/>
</dbReference>
<keyword evidence="2" id="KW-1185">Reference proteome</keyword>
<sequence length="314" mass="34453">MPTTETPAFLMSPPRLDWGLRGKANFRSRQASSTDARRARAEWASLADAIVAAGGEVVVCPPTPAENLTGMIYTAEAGEFYRTSADEPAFVLPNMAAAHRRAEAPWIARFVERLGFRTTHVDATWEAQGDCIRAASGDRIVHTYGVGPDARTERSAYAEVADLLGPHHVQIRFDADPWFHGNTFLNVYRAPDSDDHLMVVCPDALPDEEYAKLRAFVPDARLHEISRDESLGYDTNALQVNHTVISPTTMSEATEAALADIGLQVERLDLGELFVKGGGAPVCLTNRLWGLRDDEVPDTVLWSANPYIEAHEVG</sequence>
<organism evidence="1 2">
    <name type="scientific">Persicimonas caeni</name>
    <dbReference type="NCBI Taxonomy" id="2292766"/>
    <lineage>
        <taxon>Bacteria</taxon>
        <taxon>Deltaproteobacteria</taxon>
        <taxon>Bradymonadales</taxon>
        <taxon>Bradymonadaceae</taxon>
        <taxon>Persicimonas</taxon>
    </lineage>
</organism>
<evidence type="ECO:0000313" key="2">
    <source>
        <dbReference type="Proteomes" id="UP000315995"/>
    </source>
</evidence>
<protein>
    <recommendedName>
        <fullName evidence="3">Amidinotransferase</fullName>
    </recommendedName>
</protein>